<organism evidence="3 4">
    <name type="scientific">Fodinisporobacter ferrooxydans</name>
    <dbReference type="NCBI Taxonomy" id="2901836"/>
    <lineage>
        <taxon>Bacteria</taxon>
        <taxon>Bacillati</taxon>
        <taxon>Bacillota</taxon>
        <taxon>Bacilli</taxon>
        <taxon>Bacillales</taxon>
        <taxon>Alicyclobacillaceae</taxon>
        <taxon>Fodinisporobacter</taxon>
    </lineage>
</organism>
<keyword evidence="4" id="KW-1185">Reference proteome</keyword>
<dbReference type="InterPro" id="IPR001387">
    <property type="entry name" value="Cro/C1-type_HTH"/>
</dbReference>
<feature type="domain" description="HTH cro/C1-type" evidence="2">
    <location>
        <begin position="1"/>
        <end position="48"/>
    </location>
</feature>
<sequence length="130" mass="14901">MRLTQMEVANKLGISNGTLSGYERNYRDPDTETLKKLADLYEVSVDYLLNGKTETTSISLPDLSPKEERDIAHEVEKLMSGLESDESMTFYGEPMDEESKELLRISLENSLTLAKKMAKQKFTPKKYRKK</sequence>
<dbReference type="InterPro" id="IPR010982">
    <property type="entry name" value="Lambda_DNA-bd_dom_sf"/>
</dbReference>
<protein>
    <submittedName>
        <fullName evidence="3">Helix-turn-helix domain-containing protein</fullName>
    </submittedName>
</protein>
<dbReference type="Proteomes" id="UP000830167">
    <property type="component" value="Chromosome"/>
</dbReference>
<dbReference type="Gene3D" id="1.10.260.40">
    <property type="entry name" value="lambda repressor-like DNA-binding domains"/>
    <property type="match status" value="1"/>
</dbReference>
<dbReference type="SUPFAM" id="SSF47413">
    <property type="entry name" value="lambda repressor-like DNA-binding domains"/>
    <property type="match status" value="1"/>
</dbReference>
<dbReference type="PANTHER" id="PTHR46558">
    <property type="entry name" value="TRACRIPTIONAL REGULATORY PROTEIN-RELATED-RELATED"/>
    <property type="match status" value="1"/>
</dbReference>
<dbReference type="EMBL" id="CP089291">
    <property type="protein sequence ID" value="UOF92966.1"/>
    <property type="molecule type" value="Genomic_DNA"/>
</dbReference>
<accession>A0ABY4CR35</accession>
<dbReference type="Pfam" id="PF01381">
    <property type="entry name" value="HTH_3"/>
    <property type="match status" value="1"/>
</dbReference>
<dbReference type="PANTHER" id="PTHR46558:SF11">
    <property type="entry name" value="HTH-TYPE TRANSCRIPTIONAL REGULATOR XRE"/>
    <property type="match status" value="1"/>
</dbReference>
<evidence type="ECO:0000256" key="1">
    <source>
        <dbReference type="ARBA" id="ARBA00023125"/>
    </source>
</evidence>
<reference evidence="3" key="1">
    <citation type="submission" date="2021-12" db="EMBL/GenBank/DDBJ databases">
        <title>Alicyclobacillaceae gen. nov., sp. nov., isolated from chalcocite enrichment system.</title>
        <authorList>
            <person name="Jiang Z."/>
        </authorList>
    </citation>
    <scope>NUCLEOTIDE SEQUENCE</scope>
    <source>
        <strain evidence="3">MYW30-H2</strain>
    </source>
</reference>
<keyword evidence="1" id="KW-0238">DNA-binding</keyword>
<dbReference type="CDD" id="cd00093">
    <property type="entry name" value="HTH_XRE"/>
    <property type="match status" value="1"/>
</dbReference>
<proteinExistence type="predicted"/>
<evidence type="ECO:0000313" key="4">
    <source>
        <dbReference type="Proteomes" id="UP000830167"/>
    </source>
</evidence>
<dbReference type="SMART" id="SM00530">
    <property type="entry name" value="HTH_XRE"/>
    <property type="match status" value="1"/>
</dbReference>
<evidence type="ECO:0000259" key="2">
    <source>
        <dbReference type="SMART" id="SM00530"/>
    </source>
</evidence>
<gene>
    <name evidence="3" type="ORF">LSG31_00755</name>
</gene>
<name>A0ABY4CR35_9BACL</name>
<evidence type="ECO:0000313" key="3">
    <source>
        <dbReference type="EMBL" id="UOF92966.1"/>
    </source>
</evidence>